<dbReference type="PANTHER" id="PTHR42736:SF1">
    <property type="entry name" value="PROTEIN-GLUTAMINE GAMMA-GLUTAMYLTRANSFERASE"/>
    <property type="match status" value="1"/>
</dbReference>
<dbReference type="Proteomes" id="UP000319502">
    <property type="component" value="Unassembled WGS sequence"/>
</dbReference>
<dbReference type="InterPro" id="IPR025403">
    <property type="entry name" value="TgpA-like_C"/>
</dbReference>
<dbReference type="Pfam" id="PF13559">
    <property type="entry name" value="DUF4129"/>
    <property type="match status" value="1"/>
</dbReference>
<dbReference type="InterPro" id="IPR038765">
    <property type="entry name" value="Papain-like_cys_pep_sf"/>
</dbReference>
<keyword evidence="1" id="KW-0812">Transmembrane</keyword>
<dbReference type="EMBL" id="VMNK01000015">
    <property type="protein sequence ID" value="TVO53146.1"/>
    <property type="molecule type" value="Genomic_DNA"/>
</dbReference>
<organism evidence="3 4">
    <name type="scientific">Denitromonas halophila</name>
    <dbReference type="NCBI Taxonomy" id="1629404"/>
    <lineage>
        <taxon>Bacteria</taxon>
        <taxon>Pseudomonadati</taxon>
        <taxon>Pseudomonadota</taxon>
        <taxon>Betaproteobacteria</taxon>
        <taxon>Rhodocyclales</taxon>
        <taxon>Zoogloeaceae</taxon>
        <taxon>Denitromonas</taxon>
    </lineage>
</organism>
<sequence length="653" mass="71912">MARPSMSRAPESTLSAYPLRWAAACAGTTLLPHLPRLPIWLGALAALILLWRVLSQTKASSAAPRFLSPLLAIAAGGLILFEYGTLFGKQAGIALLALLLGLKYLECQRPRDVQVLVLLCFFLQLGLFFDTQSPLTGVGALAGAILATGSLLSLHTRHPVRAQLRTASVLMLQALPFMIILFVLFPRIPGPLWGLPADAFSGRTGLSDSMQPGAISELSQSGEIAFRAAFRGEVPPPALRYWRGPVLTDFDGQRWTTRRTTTADQPAYTTTGTAYTYDMTLEAHSRRWLLALDYPAAGIADATYAADFTVLSRTPIGQRMRYAASAYPHSQVGQNEVPASLDGALNLPEASNPRTRALAEQLKSRNQRPEHIVTAAITWLREADLAYTLRPPRLGIDTADAFLFDTRQGFCEHFASAFVVLMRAAGVPARVVTGYQGGEINPFDNSMVIRQSDAHAWAEVWLAGEGWRRVDPTAASAPRRIDGGLAAALPEDSALPFLVRPDLTWLRTLRDRWEFLGNTWNQWVLGFDQKTQRSLLRRLSLHTEDWRQMGVAMSIGIGGLLAALAWWAQRHAAPRDPLQRAWQRFEQKLARAGVPRLPWEGPADYANRAASHCPDHADAIRAIAHRYARLRYSADPTAVDGKALHSQIKRFSI</sequence>
<feature type="domain" description="Transglutaminase-like" evidence="2">
    <location>
        <begin position="403"/>
        <end position="474"/>
    </location>
</feature>
<comment type="caution">
    <text evidence="3">The sequence shown here is derived from an EMBL/GenBank/DDBJ whole genome shotgun (WGS) entry which is preliminary data.</text>
</comment>
<evidence type="ECO:0000259" key="2">
    <source>
        <dbReference type="SMART" id="SM00460"/>
    </source>
</evidence>
<dbReference type="Pfam" id="PF11992">
    <property type="entry name" value="TgpA_N"/>
    <property type="match status" value="1"/>
</dbReference>
<evidence type="ECO:0000313" key="4">
    <source>
        <dbReference type="Proteomes" id="UP000319502"/>
    </source>
</evidence>
<dbReference type="Gene3D" id="3.10.620.30">
    <property type="match status" value="1"/>
</dbReference>
<feature type="transmembrane region" description="Helical" evidence="1">
    <location>
        <begin position="66"/>
        <end position="84"/>
    </location>
</feature>
<name>A0A557QJQ9_9RHOO</name>
<dbReference type="OrthoDB" id="9804872at2"/>
<dbReference type="InterPro" id="IPR002931">
    <property type="entry name" value="Transglutaminase-like"/>
</dbReference>
<evidence type="ECO:0000313" key="3">
    <source>
        <dbReference type="EMBL" id="TVO53146.1"/>
    </source>
</evidence>
<dbReference type="AlphaFoldDB" id="A0A557QJQ9"/>
<gene>
    <name evidence="3" type="ORF">FHP91_15195</name>
</gene>
<proteinExistence type="predicted"/>
<reference evidence="3 4" key="1">
    <citation type="submission" date="2019-07" db="EMBL/GenBank/DDBJ databases">
        <title>The pathways for chlorine oxyanion respiration interact through the shared metabolite chlorate.</title>
        <authorList>
            <person name="Barnum T.P."/>
            <person name="Cheng Y."/>
            <person name="Hill K.A."/>
            <person name="Lucas L.N."/>
            <person name="Carlson H.K."/>
            <person name="Coates J.D."/>
        </authorList>
    </citation>
    <scope>NUCLEOTIDE SEQUENCE [LARGE SCALE GENOMIC DNA]</scope>
    <source>
        <strain evidence="3 4">SFB-3</strain>
    </source>
</reference>
<keyword evidence="1" id="KW-1133">Transmembrane helix</keyword>
<feature type="transmembrane region" description="Helical" evidence="1">
    <location>
        <begin position="37"/>
        <end position="54"/>
    </location>
</feature>
<dbReference type="Pfam" id="PF01841">
    <property type="entry name" value="Transglut_core"/>
    <property type="match status" value="1"/>
</dbReference>
<dbReference type="InterPro" id="IPR021878">
    <property type="entry name" value="TgpA_N"/>
</dbReference>
<keyword evidence="1" id="KW-0472">Membrane</keyword>
<dbReference type="PANTHER" id="PTHR42736">
    <property type="entry name" value="PROTEIN-GLUTAMINE GAMMA-GLUTAMYLTRANSFERASE"/>
    <property type="match status" value="1"/>
</dbReference>
<feature type="transmembrane region" description="Helical" evidence="1">
    <location>
        <begin position="135"/>
        <end position="154"/>
    </location>
</feature>
<keyword evidence="4" id="KW-1185">Reference proteome</keyword>
<feature type="transmembrane region" description="Helical" evidence="1">
    <location>
        <begin position="166"/>
        <end position="185"/>
    </location>
</feature>
<dbReference type="SMART" id="SM00460">
    <property type="entry name" value="TGc"/>
    <property type="match status" value="1"/>
</dbReference>
<protein>
    <submittedName>
        <fullName evidence="3">DUF3488 domain-containing protein</fullName>
    </submittedName>
</protein>
<accession>A0A557QJQ9</accession>
<dbReference type="SUPFAM" id="SSF54001">
    <property type="entry name" value="Cysteine proteinases"/>
    <property type="match status" value="1"/>
</dbReference>
<dbReference type="InterPro" id="IPR052901">
    <property type="entry name" value="Bact_TGase-like"/>
</dbReference>
<evidence type="ECO:0000256" key="1">
    <source>
        <dbReference type="SAM" id="Phobius"/>
    </source>
</evidence>